<dbReference type="Proteomes" id="UP001151699">
    <property type="component" value="Chromosome B"/>
</dbReference>
<protein>
    <submittedName>
        <fullName evidence="9">Protein ALP1-like</fullName>
    </submittedName>
</protein>
<evidence type="ECO:0000256" key="7">
    <source>
        <dbReference type="ARBA" id="ARBA00023242"/>
    </source>
</evidence>
<comment type="cofactor">
    <cofactor evidence="1">
        <name>a divalent metal cation</name>
        <dbReference type="ChEBI" id="CHEBI:60240"/>
    </cofactor>
</comment>
<name>A0A9Q0N4U7_9DIPT</name>
<keyword evidence="6" id="KW-0378">Hydrolase</keyword>
<keyword evidence="10" id="KW-1185">Reference proteome</keyword>
<evidence type="ECO:0000256" key="2">
    <source>
        <dbReference type="ARBA" id="ARBA00004123"/>
    </source>
</evidence>
<comment type="subcellular location">
    <subcellularLocation>
        <location evidence="2">Nucleus</location>
    </subcellularLocation>
</comment>
<evidence type="ECO:0000313" key="10">
    <source>
        <dbReference type="Proteomes" id="UP001151699"/>
    </source>
</evidence>
<evidence type="ECO:0000256" key="4">
    <source>
        <dbReference type="ARBA" id="ARBA00022722"/>
    </source>
</evidence>
<dbReference type="AlphaFoldDB" id="A0A9Q0N4U7"/>
<reference evidence="9" key="1">
    <citation type="submission" date="2022-07" db="EMBL/GenBank/DDBJ databases">
        <authorList>
            <person name="Trinca V."/>
            <person name="Uliana J.V.C."/>
            <person name="Torres T.T."/>
            <person name="Ward R.J."/>
            <person name="Monesi N."/>
        </authorList>
    </citation>
    <scope>NUCLEOTIDE SEQUENCE</scope>
    <source>
        <strain evidence="9">HSMRA1968</strain>
        <tissue evidence="9">Whole embryos</tissue>
    </source>
</reference>
<evidence type="ECO:0000313" key="9">
    <source>
        <dbReference type="EMBL" id="KAJ6642669.1"/>
    </source>
</evidence>
<keyword evidence="4" id="KW-0540">Nuclease</keyword>
<evidence type="ECO:0000256" key="1">
    <source>
        <dbReference type="ARBA" id="ARBA00001968"/>
    </source>
</evidence>
<proteinExistence type="inferred from homology"/>
<dbReference type="PANTHER" id="PTHR22930">
    <property type="match status" value="1"/>
</dbReference>
<dbReference type="InterPro" id="IPR027806">
    <property type="entry name" value="HARBI1_dom"/>
</dbReference>
<comment type="caution">
    <text evidence="9">The sequence shown here is derived from an EMBL/GenBank/DDBJ whole genome shotgun (WGS) entry which is preliminary data.</text>
</comment>
<dbReference type="GO" id="GO:0005634">
    <property type="term" value="C:nucleus"/>
    <property type="evidence" value="ECO:0007669"/>
    <property type="project" value="UniProtKB-SubCell"/>
</dbReference>
<gene>
    <name evidence="9" type="ORF">Bhyg_07622</name>
</gene>
<dbReference type="GO" id="GO:0004518">
    <property type="term" value="F:nuclease activity"/>
    <property type="evidence" value="ECO:0007669"/>
    <property type="project" value="UniProtKB-KW"/>
</dbReference>
<evidence type="ECO:0000256" key="5">
    <source>
        <dbReference type="ARBA" id="ARBA00022723"/>
    </source>
</evidence>
<evidence type="ECO:0000259" key="8">
    <source>
        <dbReference type="Pfam" id="PF13359"/>
    </source>
</evidence>
<organism evidence="9 10">
    <name type="scientific">Pseudolycoriella hygida</name>
    <dbReference type="NCBI Taxonomy" id="35572"/>
    <lineage>
        <taxon>Eukaryota</taxon>
        <taxon>Metazoa</taxon>
        <taxon>Ecdysozoa</taxon>
        <taxon>Arthropoda</taxon>
        <taxon>Hexapoda</taxon>
        <taxon>Insecta</taxon>
        <taxon>Pterygota</taxon>
        <taxon>Neoptera</taxon>
        <taxon>Endopterygota</taxon>
        <taxon>Diptera</taxon>
        <taxon>Nematocera</taxon>
        <taxon>Sciaroidea</taxon>
        <taxon>Sciaridae</taxon>
        <taxon>Pseudolycoriella</taxon>
    </lineage>
</organism>
<evidence type="ECO:0000256" key="6">
    <source>
        <dbReference type="ARBA" id="ARBA00022801"/>
    </source>
</evidence>
<keyword evidence="7" id="KW-0539">Nucleus</keyword>
<dbReference type="GO" id="GO:0016787">
    <property type="term" value="F:hydrolase activity"/>
    <property type="evidence" value="ECO:0007669"/>
    <property type="project" value="UniProtKB-KW"/>
</dbReference>
<dbReference type="OrthoDB" id="1681765at2759"/>
<feature type="domain" description="DDE Tnp4" evidence="8">
    <location>
        <begin position="227"/>
        <end position="333"/>
    </location>
</feature>
<dbReference type="InterPro" id="IPR045249">
    <property type="entry name" value="HARBI1-like"/>
</dbReference>
<sequence>MAIETKECLELLEVLDIVNTCNKIQANESDMELENYVDAEIPDSTDDVVMECEIDSADTSFSDTNDDLETLETGDGDVDILQSFVNIIELHCITNCGEEPSKDLKKRKRRWGVHSINQMRKELGHFENLVQEMMIYDHDKFFNYTRMSPAIFDHLLKYLATGDSLKSMHYIFRVGASTAFSIVNETCKTLWIVLQPIYLKYPTQQDWLRISAEFEEKLKFPNCCGAVDGKLIEIRAPKKSGSKFFSYMRYVSTNLLAVCDARKNFIYVDIGSYGRQSDGGIFFHSTFGKRLDTNSLGIPPPAPLPNTKTLFPFFIIADTAYPLHQHVLTPYPGKYFKKTTTKS</sequence>
<dbReference type="PANTHER" id="PTHR22930:SF269">
    <property type="entry name" value="NUCLEASE HARBI1-LIKE PROTEIN"/>
    <property type="match status" value="1"/>
</dbReference>
<dbReference type="EMBL" id="WJQU01000002">
    <property type="protein sequence ID" value="KAJ6642669.1"/>
    <property type="molecule type" value="Genomic_DNA"/>
</dbReference>
<comment type="similarity">
    <text evidence="3">Belongs to the HARBI1 family.</text>
</comment>
<evidence type="ECO:0000256" key="3">
    <source>
        <dbReference type="ARBA" id="ARBA00006958"/>
    </source>
</evidence>
<keyword evidence="5" id="KW-0479">Metal-binding</keyword>
<dbReference type="GO" id="GO:0046872">
    <property type="term" value="F:metal ion binding"/>
    <property type="evidence" value="ECO:0007669"/>
    <property type="project" value="UniProtKB-KW"/>
</dbReference>
<dbReference type="Pfam" id="PF13359">
    <property type="entry name" value="DDE_Tnp_4"/>
    <property type="match status" value="1"/>
</dbReference>
<accession>A0A9Q0N4U7</accession>